<dbReference type="Pfam" id="PF13561">
    <property type="entry name" value="adh_short_C2"/>
    <property type="match status" value="1"/>
</dbReference>
<dbReference type="EMBL" id="RZUL01000001">
    <property type="protein sequence ID" value="RVT43820.1"/>
    <property type="molecule type" value="Genomic_DNA"/>
</dbReference>
<dbReference type="PRINTS" id="PR00080">
    <property type="entry name" value="SDRFAMILY"/>
</dbReference>
<dbReference type="SUPFAM" id="SSF51735">
    <property type="entry name" value="NAD(P)-binding Rossmann-fold domains"/>
    <property type="match status" value="1"/>
</dbReference>
<proteinExistence type="inferred from homology"/>
<dbReference type="OrthoDB" id="9804774at2"/>
<comment type="caution">
    <text evidence="3">The sequence shown here is derived from an EMBL/GenBank/DDBJ whole genome shotgun (WGS) entry which is preliminary data.</text>
</comment>
<protein>
    <submittedName>
        <fullName evidence="3">SDR family oxidoreductase</fullName>
    </submittedName>
</protein>
<evidence type="ECO:0000256" key="2">
    <source>
        <dbReference type="ARBA" id="ARBA00051383"/>
    </source>
</evidence>
<dbReference type="InterPro" id="IPR002347">
    <property type="entry name" value="SDR_fam"/>
</dbReference>
<name>A0A437JDR2_9SPHN</name>
<evidence type="ECO:0000313" key="4">
    <source>
        <dbReference type="Proteomes" id="UP000282977"/>
    </source>
</evidence>
<dbReference type="InterPro" id="IPR050259">
    <property type="entry name" value="SDR"/>
</dbReference>
<dbReference type="InterPro" id="IPR036291">
    <property type="entry name" value="NAD(P)-bd_dom_sf"/>
</dbReference>
<comment type="similarity">
    <text evidence="1">Belongs to the short-chain dehydrogenases/reductases (SDR) family.</text>
</comment>
<dbReference type="PANTHER" id="PTHR42879">
    <property type="entry name" value="3-OXOACYL-(ACYL-CARRIER-PROTEIN) REDUCTASE"/>
    <property type="match status" value="1"/>
</dbReference>
<evidence type="ECO:0000313" key="3">
    <source>
        <dbReference type="EMBL" id="RVT43820.1"/>
    </source>
</evidence>
<accession>A0A437JDR2</accession>
<dbReference type="CDD" id="cd05233">
    <property type="entry name" value="SDR_c"/>
    <property type="match status" value="1"/>
</dbReference>
<evidence type="ECO:0000256" key="1">
    <source>
        <dbReference type="ARBA" id="ARBA00006484"/>
    </source>
</evidence>
<dbReference type="FunFam" id="3.40.50.720:FF:000084">
    <property type="entry name" value="Short-chain dehydrogenase reductase"/>
    <property type="match status" value="1"/>
</dbReference>
<dbReference type="AlphaFoldDB" id="A0A437JDR2"/>
<keyword evidence="4" id="KW-1185">Reference proteome</keyword>
<dbReference type="RefSeq" id="WP_127689359.1">
    <property type="nucleotide sequence ID" value="NZ_RZUL01000001.1"/>
</dbReference>
<dbReference type="Gene3D" id="3.40.50.720">
    <property type="entry name" value="NAD(P)-binding Rossmann-like Domain"/>
    <property type="match status" value="1"/>
</dbReference>
<organism evidence="3 4">
    <name type="scientific">Sphingobium algorifonticola</name>
    <dbReference type="NCBI Taxonomy" id="2008318"/>
    <lineage>
        <taxon>Bacteria</taxon>
        <taxon>Pseudomonadati</taxon>
        <taxon>Pseudomonadota</taxon>
        <taxon>Alphaproteobacteria</taxon>
        <taxon>Sphingomonadales</taxon>
        <taxon>Sphingomonadaceae</taxon>
        <taxon>Sphingobium</taxon>
    </lineage>
</organism>
<dbReference type="Proteomes" id="UP000282977">
    <property type="component" value="Unassembled WGS sequence"/>
</dbReference>
<comment type="catalytic activity">
    <reaction evidence="2">
        <text>2,5-dichlorocyclohexa-2,5-dien-1,4-diol + NAD(+) = 2,5-dichlorohydroquinone + NADH + H(+)</text>
        <dbReference type="Rhea" id="RHEA:15741"/>
        <dbReference type="ChEBI" id="CHEBI:15378"/>
        <dbReference type="ChEBI" id="CHEBI:27545"/>
        <dbReference type="ChEBI" id="CHEBI:28975"/>
        <dbReference type="ChEBI" id="CHEBI:57540"/>
        <dbReference type="ChEBI" id="CHEBI:57945"/>
    </reaction>
</comment>
<gene>
    <name evidence="3" type="ORF">ENE74_04285</name>
</gene>
<reference evidence="3 4" key="1">
    <citation type="submission" date="2019-01" db="EMBL/GenBank/DDBJ databases">
        <authorList>
            <person name="Chen W.-M."/>
        </authorList>
    </citation>
    <scope>NUCLEOTIDE SEQUENCE [LARGE SCALE GENOMIC DNA]</scope>
    <source>
        <strain evidence="3 4">TLA-22</strain>
    </source>
</reference>
<sequence length="248" mass="25629">MHDFDLTGRRALVTGSTEGIGKAIAQRLVLAGAEVILHGVTADASAALLQQELASTGRPANLVTADFADAAAVDAMISSVGHVDILVSNVAVQIKESLGSIQSTAIDHQVAVNMKAALRLIQAFLPYMQAQKWGRIVMIGSVQESVPHPDMIIYAALKAAQANMVKNIARQTAGEGITVNAIAPGVILTNRNAAVLADPGYAKGVLAGIPARCFGEAEDVAGTALLLCSDAGRYITGTNLPIDGGMHL</sequence>
<dbReference type="PRINTS" id="PR00081">
    <property type="entry name" value="GDHRDH"/>
</dbReference>